<evidence type="ECO:0000256" key="1">
    <source>
        <dbReference type="SAM" id="MobiDB-lite"/>
    </source>
</evidence>
<evidence type="ECO:0000313" key="3">
    <source>
        <dbReference type="RefSeq" id="XP_070853700.1"/>
    </source>
</evidence>
<dbReference type="InterPro" id="IPR036397">
    <property type="entry name" value="RNaseH_sf"/>
</dbReference>
<reference evidence="3" key="1">
    <citation type="submission" date="2025-08" db="UniProtKB">
        <authorList>
            <consortium name="RefSeq"/>
        </authorList>
    </citation>
    <scope>IDENTIFICATION</scope>
</reference>
<feature type="compositionally biased region" description="Basic and acidic residues" evidence="1">
    <location>
        <begin position="1"/>
        <end position="15"/>
    </location>
</feature>
<feature type="region of interest" description="Disordered" evidence="1">
    <location>
        <begin position="1"/>
        <end position="32"/>
    </location>
</feature>
<feature type="compositionally biased region" description="Polar residues" evidence="1">
    <location>
        <begin position="16"/>
        <end position="25"/>
    </location>
</feature>
<sequence>MGRVDPTPESHRRCSTESVSGTHTRASGRPPEVRVRDVEVQYTAPYCPQENPTERTNRTVKTLISQLSEDDQSSWDSMLPEISLAINSSISDSTGYTPAFLTQGRELRLPAMLNDELTPGSGVLHTGPEDKASRLKGIFDIVRSNLQRASLEQARHYNLRRREWRPTLGSQVWLRQHPLSKAAEGFAVKLAPKYDGPYTVAKFTSPNLVRLRRPGDRRRRIANISQLKPYYAVDTRDTIDDGITGASNPAR</sequence>
<organism evidence="2 3">
    <name type="scientific">Drosophila suzukii</name>
    <name type="common">Spotted-wing drosophila fruit fly</name>
    <dbReference type="NCBI Taxonomy" id="28584"/>
    <lineage>
        <taxon>Eukaryota</taxon>
        <taxon>Metazoa</taxon>
        <taxon>Ecdysozoa</taxon>
        <taxon>Arthropoda</taxon>
        <taxon>Hexapoda</taxon>
        <taxon>Insecta</taxon>
        <taxon>Pterygota</taxon>
        <taxon>Neoptera</taxon>
        <taxon>Endopterygota</taxon>
        <taxon>Diptera</taxon>
        <taxon>Brachycera</taxon>
        <taxon>Muscomorpha</taxon>
        <taxon>Ephydroidea</taxon>
        <taxon>Drosophilidae</taxon>
        <taxon>Drosophila</taxon>
        <taxon>Sophophora</taxon>
    </lineage>
</organism>
<protein>
    <recommendedName>
        <fullName evidence="4">Integrase catalytic domain-containing protein</fullName>
    </recommendedName>
</protein>
<dbReference type="Proteomes" id="UP001652628">
    <property type="component" value="Chromosome X"/>
</dbReference>
<dbReference type="Gene3D" id="3.30.420.10">
    <property type="entry name" value="Ribonuclease H-like superfamily/Ribonuclease H"/>
    <property type="match status" value="1"/>
</dbReference>
<dbReference type="InterPro" id="IPR012337">
    <property type="entry name" value="RNaseH-like_sf"/>
</dbReference>
<gene>
    <name evidence="3" type="primary">LOC139353417</name>
</gene>
<keyword evidence="2" id="KW-1185">Reference proteome</keyword>
<dbReference type="GeneID" id="139353417"/>
<dbReference type="PANTHER" id="PTHR37984">
    <property type="entry name" value="PROTEIN CBG26694"/>
    <property type="match status" value="1"/>
</dbReference>
<dbReference type="InterPro" id="IPR050951">
    <property type="entry name" value="Retrovirus_Pol_polyprotein"/>
</dbReference>
<dbReference type="PANTHER" id="PTHR37984:SF5">
    <property type="entry name" value="PROTEIN NYNRIN-LIKE"/>
    <property type="match status" value="1"/>
</dbReference>
<evidence type="ECO:0000313" key="2">
    <source>
        <dbReference type="Proteomes" id="UP001652628"/>
    </source>
</evidence>
<dbReference type="RefSeq" id="XP_070853700.1">
    <property type="nucleotide sequence ID" value="XM_070997599.1"/>
</dbReference>
<name>A0ABM4TUQ9_DROSZ</name>
<dbReference type="SUPFAM" id="SSF53098">
    <property type="entry name" value="Ribonuclease H-like"/>
    <property type="match status" value="1"/>
</dbReference>
<accession>A0ABM4TUQ9</accession>
<proteinExistence type="predicted"/>
<evidence type="ECO:0008006" key="4">
    <source>
        <dbReference type="Google" id="ProtNLM"/>
    </source>
</evidence>